<proteinExistence type="predicted"/>
<dbReference type="Proteomes" id="UP000028725">
    <property type="component" value="Unassembled WGS sequence"/>
</dbReference>
<dbReference type="Gene3D" id="1.10.101.10">
    <property type="entry name" value="PGBD-like superfamily/PGBD"/>
    <property type="match status" value="1"/>
</dbReference>
<dbReference type="InterPro" id="IPR036365">
    <property type="entry name" value="PGBD-like_sf"/>
</dbReference>
<organism evidence="4 5">
    <name type="scientific">Hyalangium minutum</name>
    <dbReference type="NCBI Taxonomy" id="394096"/>
    <lineage>
        <taxon>Bacteria</taxon>
        <taxon>Pseudomonadati</taxon>
        <taxon>Myxococcota</taxon>
        <taxon>Myxococcia</taxon>
        <taxon>Myxococcales</taxon>
        <taxon>Cystobacterineae</taxon>
        <taxon>Archangiaceae</taxon>
        <taxon>Hyalangium</taxon>
    </lineage>
</organism>
<keyword evidence="2" id="KW-0812">Transmembrane</keyword>
<dbReference type="OrthoDB" id="5512443at2"/>
<evidence type="ECO:0000256" key="2">
    <source>
        <dbReference type="SAM" id="Phobius"/>
    </source>
</evidence>
<evidence type="ECO:0000313" key="5">
    <source>
        <dbReference type="Proteomes" id="UP000028725"/>
    </source>
</evidence>
<evidence type="ECO:0000259" key="3">
    <source>
        <dbReference type="Pfam" id="PF01471"/>
    </source>
</evidence>
<reference evidence="4 5" key="1">
    <citation type="submission" date="2014-04" db="EMBL/GenBank/DDBJ databases">
        <title>Genome assembly of Hyalangium minutum DSM 14724.</title>
        <authorList>
            <person name="Sharma G."/>
            <person name="Subramanian S."/>
        </authorList>
    </citation>
    <scope>NUCLEOTIDE SEQUENCE [LARGE SCALE GENOMIC DNA]</scope>
    <source>
        <strain evidence="4 5">DSM 14724</strain>
    </source>
</reference>
<feature type="region of interest" description="Disordered" evidence="1">
    <location>
        <begin position="15"/>
        <end position="38"/>
    </location>
</feature>
<feature type="transmembrane region" description="Helical" evidence="2">
    <location>
        <begin position="561"/>
        <end position="581"/>
    </location>
</feature>
<evidence type="ECO:0000256" key="1">
    <source>
        <dbReference type="SAM" id="MobiDB-lite"/>
    </source>
</evidence>
<keyword evidence="2" id="KW-0472">Membrane</keyword>
<evidence type="ECO:0000313" key="4">
    <source>
        <dbReference type="EMBL" id="KFE70227.1"/>
    </source>
</evidence>
<dbReference type="InterPro" id="IPR036366">
    <property type="entry name" value="PGBDSf"/>
</dbReference>
<dbReference type="STRING" id="394096.DB31_5269"/>
<protein>
    <recommendedName>
        <fullName evidence="3">Peptidoglycan binding-like domain-containing protein</fullName>
    </recommendedName>
</protein>
<gene>
    <name evidence="4" type="ORF">DB31_5269</name>
</gene>
<dbReference type="EMBL" id="JMCB01000003">
    <property type="protein sequence ID" value="KFE70227.1"/>
    <property type="molecule type" value="Genomic_DNA"/>
</dbReference>
<keyword evidence="5" id="KW-1185">Reference proteome</keyword>
<dbReference type="Pfam" id="PF01471">
    <property type="entry name" value="PG_binding_1"/>
    <property type="match status" value="1"/>
</dbReference>
<accession>A0A085WRB4</accession>
<sequence length="624" mass="68666">MMGPLWDAVLDEFSQESRRRGTQPLHLHEPERPDGVLPDPYQRLQGLLDRLTQAERELELAPLPAGDTRWGDEVRPGNREHNLRKKAVRARLELLGYAPGPEGDSSTLRQAVLQFQQEAGLDVDGWVGKQTWSALDEFITLEPPLQLGLWYPEGAAPLPALVRATGLRLKMLGFEATASTDKRALVEPLAAFRKAALELGLDAGPTVPDRQVVGLLFDDELLFSIAKQALKVQPGPGPLSLDEPEDGATARMLRRMVRNELWLHGYEVGDLRGTTQVVPGQKGLADGLRVYWSQRGLPPGETIEQRSKRVDALLLQALLEDHHAPVAPSADEHEQVSRFMATHLDAFRQAWERTIPCRPVFFIWDGVKRGGQWLRQQISKLSSLADVVVKGLEFTKTFVWNMVRYVFQQGSKVFSTVRRAIAAMIYGVQPFLDGGIRAGQGQGRVECQIALNGNLGVFIGREATPEAADALSTRLRQMAQCLNASSLIFAEILRAEQKLVRGPSGWMALLSHLVQEAPRWKMYLSKVADLPDLPAPTATAAILADGGEIEAQSVVNWPRRIAIMGAGSLILGGAGLVAWQMGALARPSEPAHWLLFAGSVLGLPLLGGLVTWGVKKWLQSRLQT</sequence>
<feature type="domain" description="Peptidoglycan binding-like" evidence="3">
    <location>
        <begin position="86"/>
        <end position="135"/>
    </location>
</feature>
<feature type="transmembrane region" description="Helical" evidence="2">
    <location>
        <begin position="593"/>
        <end position="614"/>
    </location>
</feature>
<dbReference type="SUPFAM" id="SSF47090">
    <property type="entry name" value="PGBD-like"/>
    <property type="match status" value="1"/>
</dbReference>
<dbReference type="AlphaFoldDB" id="A0A085WRB4"/>
<comment type="caution">
    <text evidence="4">The sequence shown here is derived from an EMBL/GenBank/DDBJ whole genome shotgun (WGS) entry which is preliminary data.</text>
</comment>
<name>A0A085WRB4_9BACT</name>
<dbReference type="InterPro" id="IPR002477">
    <property type="entry name" value="Peptidoglycan-bd-like"/>
</dbReference>
<keyword evidence="2" id="KW-1133">Transmembrane helix</keyword>